<gene>
    <name evidence="14" type="ORF">HERILL_LOCUS1767</name>
</gene>
<evidence type="ECO:0000256" key="5">
    <source>
        <dbReference type="ARBA" id="ARBA00022695"/>
    </source>
</evidence>
<keyword evidence="10" id="KW-0342">GTP-binding</keyword>
<keyword evidence="5" id="KW-0548">Nucleotidyltransferase</keyword>
<keyword evidence="11" id="KW-0464">Manganese</keyword>
<evidence type="ECO:0000256" key="9">
    <source>
        <dbReference type="ARBA" id="ARBA00022842"/>
    </source>
</evidence>
<dbReference type="OMA" id="WFESCIS"/>
<dbReference type="Pfam" id="PF03281">
    <property type="entry name" value="Mab-21"/>
    <property type="match status" value="1"/>
</dbReference>
<dbReference type="GO" id="GO:0016779">
    <property type="term" value="F:nucleotidyltransferase activity"/>
    <property type="evidence" value="ECO:0007669"/>
    <property type="project" value="UniProtKB-KW"/>
</dbReference>
<keyword evidence="15" id="KW-1185">Reference proteome</keyword>
<evidence type="ECO:0000256" key="7">
    <source>
        <dbReference type="ARBA" id="ARBA00022741"/>
    </source>
</evidence>
<evidence type="ECO:0000256" key="6">
    <source>
        <dbReference type="ARBA" id="ARBA00022723"/>
    </source>
</evidence>
<dbReference type="InterPro" id="IPR046903">
    <property type="entry name" value="Mab-21-like_nuc_Trfase"/>
</dbReference>
<evidence type="ECO:0000256" key="10">
    <source>
        <dbReference type="ARBA" id="ARBA00023134"/>
    </source>
</evidence>
<dbReference type="Pfam" id="PF20266">
    <property type="entry name" value="Mab-21_C"/>
    <property type="match status" value="1"/>
</dbReference>
<organism evidence="14 15">
    <name type="scientific">Hermetia illucens</name>
    <name type="common">Black soldier fly</name>
    <dbReference type="NCBI Taxonomy" id="343691"/>
    <lineage>
        <taxon>Eukaryota</taxon>
        <taxon>Metazoa</taxon>
        <taxon>Ecdysozoa</taxon>
        <taxon>Arthropoda</taxon>
        <taxon>Hexapoda</taxon>
        <taxon>Insecta</taxon>
        <taxon>Pterygota</taxon>
        <taxon>Neoptera</taxon>
        <taxon>Endopterygota</taxon>
        <taxon>Diptera</taxon>
        <taxon>Brachycera</taxon>
        <taxon>Stratiomyomorpha</taxon>
        <taxon>Stratiomyidae</taxon>
        <taxon>Hermetiinae</taxon>
        <taxon>Hermetia</taxon>
    </lineage>
</organism>
<keyword evidence="6" id="KW-0479">Metal-binding</keyword>
<dbReference type="SMART" id="SM01265">
    <property type="entry name" value="Mab-21"/>
    <property type="match status" value="1"/>
</dbReference>
<keyword evidence="4" id="KW-0808">Transferase</keyword>
<name>A0A7R8UD07_HERIL</name>
<sequence length="377" mass="44510">MSKPMQTQFLLNEVSKFIHLTNGKVGQIVNELVDIILNKVKAKDTLFCRLFSEKLICGSYRDQIKINEPDEFDLNILLNLSKAKVVKNEKSHPGFVKVDLSAYKCDENFKSFLQRFTNRRCFLLVSNLQSWFESCISRVKIHNSVIELRSYKFYVKVRKAGPAHTISFETQEAASDPYLTTGFRFSVDLVPGIQFDRDDWPSEIAPDRDNYKWVAIPKPLNGSGNAEHLLFVPSYAVQESDIMLAKNSKKNALRLIKKIRDRNNIQNLKSYFIKTVFLWKSKRKGSKFWDRSIDVIVKKMLNMLRRRLKRRVLKFYWHRKFNMLDKFSPTQIDTMRMQIESAIRQFRSYRNTNMLFDLFLTDKEKEQLLARMQKRAK</sequence>
<evidence type="ECO:0000313" key="15">
    <source>
        <dbReference type="Proteomes" id="UP000594454"/>
    </source>
</evidence>
<dbReference type="PANTHER" id="PTHR10656:SF42">
    <property type="entry name" value="CYCLIC GMP-AMP SYNTHASE-LIKE PROTEIN-RELATED"/>
    <property type="match status" value="1"/>
</dbReference>
<keyword evidence="8" id="KW-0067">ATP-binding</keyword>
<feature type="domain" description="Mab-21-like HhH/H2TH-like" evidence="13">
    <location>
        <begin position="249"/>
        <end position="340"/>
    </location>
</feature>
<evidence type="ECO:0000259" key="12">
    <source>
        <dbReference type="Pfam" id="PF03281"/>
    </source>
</evidence>
<keyword evidence="9" id="KW-0460">Magnesium</keyword>
<dbReference type="InParanoid" id="A0A7R8UD07"/>
<comment type="cofactor">
    <cofactor evidence="1">
        <name>Mn(2+)</name>
        <dbReference type="ChEBI" id="CHEBI:29035"/>
    </cofactor>
</comment>
<accession>A0A7R8UD07</accession>
<dbReference type="Gene3D" id="1.10.1410.40">
    <property type="match status" value="1"/>
</dbReference>
<evidence type="ECO:0000313" key="14">
    <source>
        <dbReference type="EMBL" id="CAD7078506.1"/>
    </source>
</evidence>
<comment type="similarity">
    <text evidence="3">Belongs to the mab-21 family.</text>
</comment>
<evidence type="ECO:0000256" key="1">
    <source>
        <dbReference type="ARBA" id="ARBA00001936"/>
    </source>
</evidence>
<evidence type="ECO:0000256" key="2">
    <source>
        <dbReference type="ARBA" id="ARBA00001946"/>
    </source>
</evidence>
<feature type="domain" description="Mab-21-like nucleotidyltransferase" evidence="12">
    <location>
        <begin position="60"/>
        <end position="243"/>
    </location>
</feature>
<evidence type="ECO:0000256" key="11">
    <source>
        <dbReference type="ARBA" id="ARBA00023211"/>
    </source>
</evidence>
<evidence type="ECO:0000256" key="3">
    <source>
        <dbReference type="ARBA" id="ARBA00008307"/>
    </source>
</evidence>
<dbReference type="GO" id="GO:0046872">
    <property type="term" value="F:metal ion binding"/>
    <property type="evidence" value="ECO:0007669"/>
    <property type="project" value="UniProtKB-KW"/>
</dbReference>
<dbReference type="Gene3D" id="3.30.460.90">
    <property type="match status" value="1"/>
</dbReference>
<dbReference type="GO" id="GO:0005525">
    <property type="term" value="F:GTP binding"/>
    <property type="evidence" value="ECO:0007669"/>
    <property type="project" value="UniProtKB-KW"/>
</dbReference>
<dbReference type="GO" id="GO:0005524">
    <property type="term" value="F:ATP binding"/>
    <property type="evidence" value="ECO:0007669"/>
    <property type="project" value="UniProtKB-KW"/>
</dbReference>
<dbReference type="PANTHER" id="PTHR10656">
    <property type="entry name" value="CELL FATE DETERMINING PROTEIN MAB21-RELATED"/>
    <property type="match status" value="1"/>
</dbReference>
<protein>
    <submittedName>
        <fullName evidence="14">Uncharacterized protein</fullName>
    </submittedName>
</protein>
<evidence type="ECO:0000259" key="13">
    <source>
        <dbReference type="Pfam" id="PF20266"/>
    </source>
</evidence>
<dbReference type="AlphaFoldDB" id="A0A7R8UD07"/>
<dbReference type="OrthoDB" id="7249367at2759"/>
<evidence type="ECO:0000256" key="4">
    <source>
        <dbReference type="ARBA" id="ARBA00022679"/>
    </source>
</evidence>
<reference evidence="14 15" key="1">
    <citation type="submission" date="2020-11" db="EMBL/GenBank/DDBJ databases">
        <authorList>
            <person name="Wallbank WR R."/>
            <person name="Pardo Diaz C."/>
            <person name="Kozak K."/>
            <person name="Martin S."/>
            <person name="Jiggins C."/>
            <person name="Moest M."/>
            <person name="Warren A I."/>
            <person name="Generalovic N T."/>
            <person name="Byers J.R.P. K."/>
            <person name="Montejo-Kovacevich G."/>
            <person name="Yen C E."/>
        </authorList>
    </citation>
    <scope>NUCLEOTIDE SEQUENCE [LARGE SCALE GENOMIC DNA]</scope>
</reference>
<dbReference type="InterPro" id="IPR046906">
    <property type="entry name" value="Mab-21_HhH/H2TH-like"/>
</dbReference>
<keyword evidence="7" id="KW-0547">Nucleotide-binding</keyword>
<comment type="cofactor">
    <cofactor evidence="2">
        <name>Mg(2+)</name>
        <dbReference type="ChEBI" id="CHEBI:18420"/>
    </cofactor>
</comment>
<proteinExistence type="inferred from homology"/>
<dbReference type="InterPro" id="IPR024810">
    <property type="entry name" value="MAB21L/cGLR"/>
</dbReference>
<dbReference type="Proteomes" id="UP000594454">
    <property type="component" value="Chromosome 1"/>
</dbReference>
<evidence type="ECO:0000256" key="8">
    <source>
        <dbReference type="ARBA" id="ARBA00022840"/>
    </source>
</evidence>
<dbReference type="EMBL" id="LR899009">
    <property type="protein sequence ID" value="CAD7078506.1"/>
    <property type="molecule type" value="Genomic_DNA"/>
</dbReference>